<name>A0A9P9FRZ7_9HYPO</name>
<comment type="caution">
    <text evidence="2">The sequence shown here is derived from an EMBL/GenBank/DDBJ whole genome shotgun (WGS) entry which is preliminary data.</text>
</comment>
<feature type="compositionally biased region" description="Basic and acidic residues" evidence="1">
    <location>
        <begin position="216"/>
        <end position="228"/>
    </location>
</feature>
<feature type="region of interest" description="Disordered" evidence="1">
    <location>
        <begin position="96"/>
        <end position="116"/>
    </location>
</feature>
<feature type="compositionally biased region" description="Basic residues" evidence="1">
    <location>
        <begin position="396"/>
        <end position="406"/>
    </location>
</feature>
<feature type="compositionally biased region" description="Polar residues" evidence="1">
    <location>
        <begin position="147"/>
        <end position="159"/>
    </location>
</feature>
<feature type="compositionally biased region" description="Basic and acidic residues" evidence="1">
    <location>
        <begin position="162"/>
        <end position="174"/>
    </location>
</feature>
<accession>A0A9P9FRZ7</accession>
<evidence type="ECO:0000256" key="1">
    <source>
        <dbReference type="SAM" id="MobiDB-lite"/>
    </source>
</evidence>
<gene>
    <name evidence="2" type="ORF">EDB81DRAFT_778719</name>
</gene>
<dbReference type="Proteomes" id="UP000738349">
    <property type="component" value="Unassembled WGS sequence"/>
</dbReference>
<keyword evidence="3" id="KW-1185">Reference proteome</keyword>
<organism evidence="2 3">
    <name type="scientific">Dactylonectria macrodidyma</name>
    <dbReference type="NCBI Taxonomy" id="307937"/>
    <lineage>
        <taxon>Eukaryota</taxon>
        <taxon>Fungi</taxon>
        <taxon>Dikarya</taxon>
        <taxon>Ascomycota</taxon>
        <taxon>Pezizomycotina</taxon>
        <taxon>Sordariomycetes</taxon>
        <taxon>Hypocreomycetidae</taxon>
        <taxon>Hypocreales</taxon>
        <taxon>Nectriaceae</taxon>
        <taxon>Dactylonectria</taxon>
    </lineage>
</organism>
<protein>
    <submittedName>
        <fullName evidence="2">Uncharacterized protein</fullName>
    </submittedName>
</protein>
<feature type="compositionally biased region" description="Polar residues" evidence="1">
    <location>
        <begin position="176"/>
        <end position="214"/>
    </location>
</feature>
<proteinExistence type="predicted"/>
<evidence type="ECO:0000313" key="3">
    <source>
        <dbReference type="Proteomes" id="UP000738349"/>
    </source>
</evidence>
<evidence type="ECO:0000313" key="2">
    <source>
        <dbReference type="EMBL" id="KAH7171536.1"/>
    </source>
</evidence>
<feature type="region of interest" description="Disordered" evidence="1">
    <location>
        <begin position="143"/>
        <end position="268"/>
    </location>
</feature>
<reference evidence="2" key="1">
    <citation type="journal article" date="2021" name="Nat. Commun.">
        <title>Genetic determinants of endophytism in the Arabidopsis root mycobiome.</title>
        <authorList>
            <person name="Mesny F."/>
            <person name="Miyauchi S."/>
            <person name="Thiergart T."/>
            <person name="Pickel B."/>
            <person name="Atanasova L."/>
            <person name="Karlsson M."/>
            <person name="Huettel B."/>
            <person name="Barry K.W."/>
            <person name="Haridas S."/>
            <person name="Chen C."/>
            <person name="Bauer D."/>
            <person name="Andreopoulos W."/>
            <person name="Pangilinan J."/>
            <person name="LaButti K."/>
            <person name="Riley R."/>
            <person name="Lipzen A."/>
            <person name="Clum A."/>
            <person name="Drula E."/>
            <person name="Henrissat B."/>
            <person name="Kohler A."/>
            <person name="Grigoriev I.V."/>
            <person name="Martin F.M."/>
            <person name="Hacquard S."/>
        </authorList>
    </citation>
    <scope>NUCLEOTIDE SEQUENCE</scope>
    <source>
        <strain evidence="2">MPI-CAGE-AT-0147</strain>
    </source>
</reference>
<feature type="region of interest" description="Disordered" evidence="1">
    <location>
        <begin position="396"/>
        <end position="442"/>
    </location>
</feature>
<dbReference type="AlphaFoldDB" id="A0A9P9FRZ7"/>
<dbReference type="OrthoDB" id="5100924at2759"/>
<sequence>MALRSGLAALSRGLAKVGRLFSAGSGNRRDKLHSAIENTKLRKASKMEKEEMRTRFRIGDATNDKSWPVIPPPEQVTSPEHYMREILVASPTKRRFFRKNPNGTRNGRHSEALGSHPIKQTNVPILHSSLALEEGNEALISCGGKQPSLQRKNSFSQSGDGRLGREEEEADRRSTLRNSSASTIWNLESSEQGSGSNWNQPSVREKTSFSQSGDESLGRDVEEADRWSTLRNSSTSTIWDSDSSDQDSSSEQEPYPWSYEDSHRGPDMIEPRVTEMTVRIKPRSIRFPYGTTGLRRVKLEMIKRELSTWRRQCDKLRGQNSDLQHVVNGIRWAAEDWLGMGPNDQVTGAQAVWLVDEMKDRVAFYEQCCPELRAAFDRFHEEEEVVAQAKLKHPVRVKRKNNKRTNKSGVSSEAEPRTNPSELILGTGPGIINSGDISRGHF</sequence>
<dbReference type="EMBL" id="JAGMUV010000002">
    <property type="protein sequence ID" value="KAH7171536.1"/>
    <property type="molecule type" value="Genomic_DNA"/>
</dbReference>